<reference evidence="19" key="3">
    <citation type="submission" date="2025-09" db="UniProtKB">
        <authorList>
            <consortium name="Ensembl"/>
        </authorList>
    </citation>
    <scope>IDENTIFICATION</scope>
</reference>
<dbReference type="GO" id="GO:0007165">
    <property type="term" value="P:signal transduction"/>
    <property type="evidence" value="ECO:0007669"/>
    <property type="project" value="InterPro"/>
</dbReference>
<dbReference type="Proteomes" id="UP000472265">
    <property type="component" value="Chromosome 1"/>
</dbReference>
<feature type="repeat" description="ANK" evidence="15">
    <location>
        <begin position="74"/>
        <end position="106"/>
    </location>
</feature>
<dbReference type="PANTHER" id="PTHR24123">
    <property type="entry name" value="ANKYRIN REPEAT-CONTAINING"/>
    <property type="match status" value="1"/>
</dbReference>
<dbReference type="Pfam" id="PF00023">
    <property type="entry name" value="Ank"/>
    <property type="match status" value="4"/>
</dbReference>
<dbReference type="PROSITE" id="PS50017">
    <property type="entry name" value="DEATH_DOMAIN"/>
    <property type="match status" value="1"/>
</dbReference>
<dbReference type="InterPro" id="IPR040745">
    <property type="entry name" value="Ankyrin_UPA"/>
</dbReference>
<evidence type="ECO:0000259" key="17">
    <source>
        <dbReference type="PROSITE" id="PS50017"/>
    </source>
</evidence>
<dbReference type="GeneTree" id="ENSGT00940000155279"/>
<keyword evidence="6" id="KW-0677">Repeat</keyword>
<dbReference type="PROSITE" id="PS50297">
    <property type="entry name" value="ANK_REP_REGION"/>
    <property type="match status" value="21"/>
</dbReference>
<dbReference type="Pfam" id="PF00531">
    <property type="entry name" value="Death"/>
    <property type="match status" value="1"/>
</dbReference>
<feature type="repeat" description="ANK" evidence="15">
    <location>
        <begin position="276"/>
        <end position="308"/>
    </location>
</feature>
<name>A0A671XEW1_SPAAU</name>
<gene>
    <name evidence="19" type="primary">LOC115584162</name>
</gene>
<keyword evidence="3" id="KW-1003">Cell membrane</keyword>
<dbReference type="Pfam" id="PF17809">
    <property type="entry name" value="UPA_2"/>
    <property type="match status" value="1"/>
</dbReference>
<dbReference type="Gene3D" id="1.10.533.10">
    <property type="entry name" value="Death Domain, Fas"/>
    <property type="match status" value="1"/>
</dbReference>
<dbReference type="SMART" id="SM00005">
    <property type="entry name" value="DEATH"/>
    <property type="match status" value="1"/>
</dbReference>
<comment type="subcellular location">
    <subcellularLocation>
        <location evidence="13">Cell membrane</location>
        <location evidence="13">Sarcolemma</location>
        <location evidence="13">T-tubule</location>
    </subcellularLocation>
    <subcellularLocation>
        <location evidence="1">Cytoplasm</location>
        <location evidence="1">Cytoskeleton</location>
    </subcellularLocation>
    <subcellularLocation>
        <location evidence="2">Lysosome</location>
    </subcellularLocation>
    <subcellularLocation>
        <location evidence="14">Postsynaptic cell membrane</location>
    </subcellularLocation>
</comment>
<evidence type="ECO:0000256" key="14">
    <source>
        <dbReference type="ARBA" id="ARBA00034100"/>
    </source>
</evidence>
<feature type="repeat" description="ANK" evidence="15">
    <location>
        <begin position="309"/>
        <end position="341"/>
    </location>
</feature>
<evidence type="ECO:0000256" key="5">
    <source>
        <dbReference type="ARBA" id="ARBA00022553"/>
    </source>
</evidence>
<dbReference type="InterPro" id="IPR002110">
    <property type="entry name" value="Ankyrin_rpt"/>
</dbReference>
<dbReference type="Pfam" id="PF12796">
    <property type="entry name" value="Ank_2"/>
    <property type="match status" value="5"/>
</dbReference>
<feature type="repeat" description="ANK" evidence="15">
    <location>
        <begin position="474"/>
        <end position="506"/>
    </location>
</feature>
<feature type="repeat" description="ANK" evidence="15">
    <location>
        <begin position="140"/>
        <end position="163"/>
    </location>
</feature>
<feature type="repeat" description="ANK" evidence="15">
    <location>
        <begin position="573"/>
        <end position="605"/>
    </location>
</feature>
<dbReference type="FunFam" id="1.25.40.20:FF:000003">
    <property type="entry name" value="Ankyrin, isoform B"/>
    <property type="match status" value="1"/>
</dbReference>
<feature type="repeat" description="ANK" evidence="15">
    <location>
        <begin position="507"/>
        <end position="539"/>
    </location>
</feature>
<feature type="domain" description="ZU5" evidence="18">
    <location>
        <begin position="919"/>
        <end position="1074"/>
    </location>
</feature>
<reference evidence="19" key="2">
    <citation type="submission" date="2025-08" db="UniProtKB">
        <authorList>
            <consortium name="Ensembl"/>
        </authorList>
    </citation>
    <scope>IDENTIFICATION</scope>
</reference>
<keyword evidence="5" id="KW-0597">Phosphoprotein</keyword>
<dbReference type="GO" id="GO:0005856">
    <property type="term" value="C:cytoskeleton"/>
    <property type="evidence" value="ECO:0007669"/>
    <property type="project" value="UniProtKB-SubCell"/>
</dbReference>
<keyword evidence="7" id="KW-0770">Synapse</keyword>
<feature type="compositionally biased region" description="Low complexity" evidence="16">
    <location>
        <begin position="1682"/>
        <end position="1692"/>
    </location>
</feature>
<dbReference type="Gene3D" id="2.60.40.2660">
    <property type="match status" value="1"/>
</dbReference>
<dbReference type="GO" id="GO:0030315">
    <property type="term" value="C:T-tubule"/>
    <property type="evidence" value="ECO:0007669"/>
    <property type="project" value="UniProtKB-SubCell"/>
</dbReference>
<keyword evidence="9" id="KW-0472">Membrane</keyword>
<dbReference type="FunFam" id="2.60.40.2660:FF:000001">
    <property type="entry name" value="Ankyrin-3 isoform 2"/>
    <property type="match status" value="1"/>
</dbReference>
<keyword evidence="8 15" id="KW-0040">ANK repeat</keyword>
<dbReference type="InterPro" id="IPR000488">
    <property type="entry name" value="Death_dom"/>
</dbReference>
<feature type="region of interest" description="Disordered" evidence="16">
    <location>
        <begin position="1562"/>
        <end position="1605"/>
    </location>
</feature>
<feature type="repeat" description="ANK" evidence="15">
    <location>
        <begin position="210"/>
        <end position="242"/>
    </location>
</feature>
<keyword evidence="10" id="KW-0206">Cytoskeleton</keyword>
<feature type="repeat" description="ANK" evidence="15">
    <location>
        <begin position="107"/>
        <end position="139"/>
    </location>
</feature>
<dbReference type="FunFam" id="1.25.40.20:FF:000001">
    <property type="entry name" value="Ankyrin-2 isoform 2"/>
    <property type="match status" value="1"/>
</dbReference>
<dbReference type="PROSITE" id="PS50088">
    <property type="entry name" value="ANK_REPEAT"/>
    <property type="match status" value="21"/>
</dbReference>
<dbReference type="InterPro" id="IPR036770">
    <property type="entry name" value="Ankyrin_rpt-contain_sf"/>
</dbReference>
<protein>
    <submittedName>
        <fullName evidence="19">Ankyrin 2a, neuronal</fullName>
    </submittedName>
</protein>
<evidence type="ECO:0000259" key="18">
    <source>
        <dbReference type="PROSITE" id="PS51145"/>
    </source>
</evidence>
<dbReference type="PROSITE" id="PS51145">
    <property type="entry name" value="ZU5"/>
    <property type="match status" value="2"/>
</dbReference>
<dbReference type="PANTHER" id="PTHR24123:SF49">
    <property type="entry name" value="ANKYRIN-2-LIKE ISOFORM X1"/>
    <property type="match status" value="1"/>
</dbReference>
<feature type="repeat" description="ANK" evidence="15">
    <location>
        <begin position="375"/>
        <end position="407"/>
    </location>
</feature>
<evidence type="ECO:0000256" key="10">
    <source>
        <dbReference type="ARBA" id="ARBA00023212"/>
    </source>
</evidence>
<dbReference type="InterPro" id="IPR011029">
    <property type="entry name" value="DEATH-like_dom_sf"/>
</dbReference>
<dbReference type="SMART" id="SM00218">
    <property type="entry name" value="ZU5"/>
    <property type="match status" value="1"/>
</dbReference>
<evidence type="ECO:0000256" key="7">
    <source>
        <dbReference type="ARBA" id="ARBA00023018"/>
    </source>
</evidence>
<dbReference type="GO" id="GO:0045211">
    <property type="term" value="C:postsynaptic membrane"/>
    <property type="evidence" value="ECO:0007669"/>
    <property type="project" value="UniProtKB-SubCell"/>
</dbReference>
<evidence type="ECO:0000313" key="20">
    <source>
        <dbReference type="Proteomes" id="UP000472265"/>
    </source>
</evidence>
<feature type="repeat" description="ANK" evidence="15">
    <location>
        <begin position="672"/>
        <end position="704"/>
    </location>
</feature>
<keyword evidence="12" id="KW-0628">Postsynaptic cell membrane</keyword>
<evidence type="ECO:0000256" key="15">
    <source>
        <dbReference type="PROSITE-ProRule" id="PRU00023"/>
    </source>
</evidence>
<dbReference type="GO" id="GO:0005764">
    <property type="term" value="C:lysosome"/>
    <property type="evidence" value="ECO:0007669"/>
    <property type="project" value="UniProtKB-SubCell"/>
</dbReference>
<feature type="compositionally biased region" description="Basic and acidic residues" evidence="16">
    <location>
        <begin position="1562"/>
        <end position="1574"/>
    </location>
</feature>
<feature type="region of interest" description="Disordered" evidence="16">
    <location>
        <begin position="1669"/>
        <end position="1695"/>
    </location>
</feature>
<evidence type="ECO:0000256" key="1">
    <source>
        <dbReference type="ARBA" id="ARBA00004245"/>
    </source>
</evidence>
<evidence type="ECO:0000256" key="13">
    <source>
        <dbReference type="ARBA" id="ARBA00024012"/>
    </source>
</evidence>
<reference evidence="19" key="1">
    <citation type="submission" date="2021-04" db="EMBL/GenBank/DDBJ databases">
        <authorList>
            <consortium name="Wellcome Sanger Institute Data Sharing"/>
        </authorList>
    </citation>
    <scope>NUCLEOTIDE SEQUENCE [LARGE SCALE GENOMIC DNA]</scope>
</reference>
<dbReference type="Pfam" id="PF00791">
    <property type="entry name" value="ZU5"/>
    <property type="match status" value="1"/>
</dbReference>
<evidence type="ECO:0000256" key="2">
    <source>
        <dbReference type="ARBA" id="ARBA00004371"/>
    </source>
</evidence>
<feature type="repeat" description="ANK" evidence="15">
    <location>
        <begin position="408"/>
        <end position="440"/>
    </location>
</feature>
<dbReference type="Pfam" id="PF13637">
    <property type="entry name" value="Ank_4"/>
    <property type="match status" value="2"/>
</dbReference>
<dbReference type="CDD" id="cd08317">
    <property type="entry name" value="Death_ank"/>
    <property type="match status" value="1"/>
</dbReference>
<evidence type="ECO:0000256" key="8">
    <source>
        <dbReference type="ARBA" id="ARBA00023043"/>
    </source>
</evidence>
<evidence type="ECO:0000256" key="4">
    <source>
        <dbReference type="ARBA" id="ARBA00022490"/>
    </source>
</evidence>
<feature type="repeat" description="ANK" evidence="15">
    <location>
        <begin position="705"/>
        <end position="737"/>
    </location>
</feature>
<dbReference type="GO" id="GO:0072659">
    <property type="term" value="P:protein localization to plasma membrane"/>
    <property type="evidence" value="ECO:0007669"/>
    <property type="project" value="UniProtKB-ARBA"/>
</dbReference>
<sequence length="1977" mass="217742">KKRQHPSDSNTSFLRAARAGNIDKVLDFLKNGVDISTCNQNGLNALHLAAKEGHKDLVEELLERGAPVDSSTKKGNTALHIASLAGQKEVVRLLVKRGANINSQSQNGFTPLYMAAQESHLEVVRYLLENEGNQSIATEDGFTPLAIALQQGHNSVVSLLLEHDTKGKVRLPALHIAARKDDTKSAALLLQNDHNADVQSKMMVNRTTESGFTPLHIAAHYGNVNVSTLLLNRGAAVDFTARNGITPLHVASKRGNTNMVALLLDRGAQIDAKTRDGLTPLHCAARSGHDPAVEILLEKGAPLLARTKNGLSPLHMSAQGDHIECVKLLLQHKAPVDDVTLDYLTALHVAAHCGHYRVTKLLLDKKANPNIRALNGFTPLHIACKKNRVKVMELLIKYGASIQAITESGLTPIHVAAFMGHLNIVLLLLQNGASPDVRNIRGETALHMAARAGQMEVVRCLLRNGALVDAMAREDQTPLHIASRLGKTDIVQLLLQHMAHPDAATTNGYTPLHISAREGQVETAAVLLEAGASHSMATKKGFTPLHVAAKYGSLDVAQLLLQRKALPDDAGKNGLTPLHVAAHYDNQDVALLLLDKGASPHAAAKNGYTPLHIAAKKNQTKIALAVLQYGAETNILTKQGVSPLHLAAQEGHAEMASLLLGKGAHVNAATKSGLTPMHLTAQEDRVNAAEVLAKNDANLDQQTKLGYTPLIVACHYGNAKMVNFLLQQGASVNAKTKNGYTPLHQAAQQGNTHIINVLLQHGAKPNATTVNGNTALSIAKRLGYISVVDTLKVVTEEVITTTTTVTEKHKLNVPETMTEILDVSDEEGKLRLTSPLFSGEDTMTGDGGEYLRAEDLRELGDDSLPGHYLDGFSYTSHNLDRSRVSALSREHDKDSFRLSWGAEHLDNVVLSSTLLHSGFLVSFMVDARGGAMRGCRHNGLRIIVPPRKCSAPTRVTCRLVKRHRLASMPPMVEGEGLAGRIIEVGPTGAQFLGPVIVEIPHFAALRGTERELVILRSETGESWREHHCDFTEEELNQILNGMDEKLDSPEELEKKRICRIITRDFPQYFAVVSRIKQDSHFIGPEGGVLSSTLVPQVQAVFPEGALTKKIRVGLQAQPIDVEVVRKILGNKATFSSIVTLEPRRRKFHKPITMTIPIPKSSNSEGPGAEFSGETPTLRLLCSITGGTTPAQWEDITGSTPLTFVNQCVSFTTNVSARFWLIDCRQIQESVSFASQLYREIICVPYMAKFVIFAKTLDPIEARLRCFCMTDDKMDKTLEQQENFTEVARSRDVEVLEGKPIFADCFGNLVPLTKSGQHHVFSFFAFKENRLALFIKIRDTAQEPCGRLSFTKEPRTYRSLTHNAICNLNITLPTYSKVSLNDESESTETFSLRANQPLDPATLASPDLLSDMSDIKFSSILTPEQMEHLLCEERAGTRGLVEKEPLAIWEQFRMEKVGEIQRDGINRSRQEVQQDDAKKEKSCSIYETNTVEVTYPSVVEPVLQEICIEGKNLSRSGTDVRDMTGMVSHLSMDMDQYLEQRPVVKSASQEDLVQDTFEQVTVKRDGKRRPPDIKKPIRKKLRDRERSGCSSSEGELERASSEESLDGDAILKESALVPTTVVDPPVSPSVVETPIGSIKDRVKALQNKVEEVEVQKTTQKLIPQAKSSITTRKTEADMPELPSVPKSPKSPRSQTERLEETMSVKDLLKAFQTGQDPSKNKAGLFEHKAVASPCISTLISESGEADEIQKIEQGHMHEPKSQIQKETLAIIADLLGFSWTELARELEFSEDDIQLVRTENPNSLQEQSHALLQRWVEREGKHATEDSLIKRLTKINRMDIVHLIETQMNKSVQEQTSRTYAEIEKTLDHSEGSYTSQYSIQHTSLKTLSNTRLYLCICTHMYYVCFPVSVALSSVQEDADSPRVIRRVESDRRPPPAVSEEDLSVASLLDIPSWAEPVGHTPSESMHGDLLEELEIPQ</sequence>
<feature type="repeat" description="ANK" evidence="15">
    <location>
        <begin position="41"/>
        <end position="73"/>
    </location>
</feature>
<dbReference type="SUPFAM" id="SSF47986">
    <property type="entry name" value="DEATH domain"/>
    <property type="match status" value="1"/>
</dbReference>
<dbReference type="PRINTS" id="PR01415">
    <property type="entry name" value="ANKYRIN"/>
</dbReference>
<keyword evidence="20" id="KW-1185">Reference proteome</keyword>
<dbReference type="Gene3D" id="2.60.220.30">
    <property type="match status" value="2"/>
</dbReference>
<feature type="repeat" description="ANK" evidence="15">
    <location>
        <begin position="243"/>
        <end position="275"/>
    </location>
</feature>
<evidence type="ECO:0000256" key="12">
    <source>
        <dbReference type="ARBA" id="ARBA00023257"/>
    </source>
</evidence>
<accession>A0A671XEW1</accession>
<evidence type="ECO:0000256" key="3">
    <source>
        <dbReference type="ARBA" id="ARBA00022475"/>
    </source>
</evidence>
<dbReference type="FunFam" id="1.25.40.20:FF:000002">
    <property type="entry name" value="Ankyrin-2 isoform 2"/>
    <property type="match status" value="1"/>
</dbReference>
<organism evidence="19 20">
    <name type="scientific">Sparus aurata</name>
    <name type="common">Gilthead sea bream</name>
    <dbReference type="NCBI Taxonomy" id="8175"/>
    <lineage>
        <taxon>Eukaryota</taxon>
        <taxon>Metazoa</taxon>
        <taxon>Chordata</taxon>
        <taxon>Craniata</taxon>
        <taxon>Vertebrata</taxon>
        <taxon>Euteleostomi</taxon>
        <taxon>Actinopterygii</taxon>
        <taxon>Neopterygii</taxon>
        <taxon>Teleostei</taxon>
        <taxon>Neoteleostei</taxon>
        <taxon>Acanthomorphata</taxon>
        <taxon>Eupercaria</taxon>
        <taxon>Spariformes</taxon>
        <taxon>Sparidae</taxon>
        <taxon>Sparus</taxon>
    </lineage>
</organism>
<feature type="repeat" description="ANK" evidence="15">
    <location>
        <begin position="441"/>
        <end position="473"/>
    </location>
</feature>
<dbReference type="FunFam" id="2.60.220.30:FF:000002">
    <property type="entry name" value="Ankyrin-3 isoform 2"/>
    <property type="match status" value="1"/>
</dbReference>
<dbReference type="FunFam" id="2.60.220.30:FF:000001">
    <property type="entry name" value="Ankyrin-3 isoform 2"/>
    <property type="match status" value="1"/>
</dbReference>
<evidence type="ECO:0000256" key="6">
    <source>
        <dbReference type="ARBA" id="ARBA00022737"/>
    </source>
</evidence>
<feature type="domain" description="Death" evidence="17">
    <location>
        <begin position="1763"/>
        <end position="1847"/>
    </location>
</feature>
<keyword evidence="11" id="KW-0458">Lysosome</keyword>
<dbReference type="Gene3D" id="1.25.40.20">
    <property type="entry name" value="Ankyrin repeat-containing domain"/>
    <property type="match status" value="3"/>
</dbReference>
<dbReference type="InterPro" id="IPR051165">
    <property type="entry name" value="Multifunctional_ANK_Repeat"/>
</dbReference>
<keyword evidence="4" id="KW-0963">Cytoplasm</keyword>
<feature type="domain" description="ZU5" evidence="18">
    <location>
        <begin position="1076"/>
        <end position="1224"/>
    </location>
</feature>
<dbReference type="Ensembl" id="ENSSAUT00010052241.1">
    <property type="protein sequence ID" value="ENSSAUP00010049649.1"/>
    <property type="gene ID" value="ENSSAUG00010010856.1"/>
</dbReference>
<dbReference type="FunFam" id="1.10.533.10:FF:000002">
    <property type="entry name" value="Ankyrin-3 isoform 2"/>
    <property type="match status" value="1"/>
</dbReference>
<proteinExistence type="predicted"/>
<feature type="repeat" description="ANK" evidence="15">
    <location>
        <begin position="738"/>
        <end position="770"/>
    </location>
</feature>
<evidence type="ECO:0000256" key="9">
    <source>
        <dbReference type="ARBA" id="ARBA00023136"/>
    </source>
</evidence>
<feature type="repeat" description="ANK" evidence="15">
    <location>
        <begin position="606"/>
        <end position="638"/>
    </location>
</feature>
<feature type="repeat" description="ANK" evidence="15">
    <location>
        <begin position="342"/>
        <end position="374"/>
    </location>
</feature>
<evidence type="ECO:0000313" key="19">
    <source>
        <dbReference type="Ensembl" id="ENSSAUP00010049649.1"/>
    </source>
</evidence>
<evidence type="ECO:0000256" key="11">
    <source>
        <dbReference type="ARBA" id="ARBA00023228"/>
    </source>
</evidence>
<feature type="repeat" description="ANK" evidence="15">
    <location>
        <begin position="639"/>
        <end position="671"/>
    </location>
</feature>
<dbReference type="SMART" id="SM00248">
    <property type="entry name" value="ANK"/>
    <property type="match status" value="23"/>
</dbReference>
<evidence type="ECO:0000256" key="16">
    <source>
        <dbReference type="SAM" id="MobiDB-lite"/>
    </source>
</evidence>
<dbReference type="SUPFAM" id="SSF48403">
    <property type="entry name" value="Ankyrin repeat"/>
    <property type="match status" value="3"/>
</dbReference>
<feature type="repeat" description="ANK" evidence="15">
    <location>
        <begin position="540"/>
        <end position="572"/>
    </location>
</feature>
<dbReference type="InterPro" id="IPR000906">
    <property type="entry name" value="ZU5_dom"/>
</dbReference>